<gene>
    <name evidence="1" type="ORF">DBRI00130_LOCUS15119</name>
    <name evidence="2" type="ORF">DBRI00130_LOCUS15120</name>
</gene>
<proteinExistence type="predicted"/>
<dbReference type="EMBL" id="HBNS01018979">
    <property type="protein sequence ID" value="CAE4607585.1"/>
    <property type="molecule type" value="Transcribed_RNA"/>
</dbReference>
<dbReference type="AlphaFoldDB" id="A0A6V2F7D0"/>
<evidence type="ECO:0000313" key="2">
    <source>
        <dbReference type="EMBL" id="CAE4607587.1"/>
    </source>
</evidence>
<reference evidence="2" key="1">
    <citation type="submission" date="2021-01" db="EMBL/GenBank/DDBJ databases">
        <authorList>
            <person name="Corre E."/>
            <person name="Pelletier E."/>
            <person name="Niang G."/>
            <person name="Scheremetjew M."/>
            <person name="Finn R."/>
            <person name="Kale V."/>
            <person name="Holt S."/>
            <person name="Cochrane G."/>
            <person name="Meng A."/>
            <person name="Brown T."/>
            <person name="Cohen L."/>
        </authorList>
    </citation>
    <scope>NUCLEOTIDE SEQUENCE</scope>
    <source>
        <strain evidence="2">GSO104</strain>
    </source>
</reference>
<protein>
    <submittedName>
        <fullName evidence="2">Uncharacterized protein</fullName>
    </submittedName>
</protein>
<name>A0A6V2F7D0_9STRA</name>
<accession>A0A6V2F7D0</accession>
<sequence length="133" mass="14951">MQFVHISEMFHYKHIVTLAMHVYLINPDRNPATNFLSRQNSPYYRSVPGKMAEGSLMIIHFKKNDCKEKYLSSLSNSRGGTSTGDIFTLSMNLERVFTVSVHSLVSHVFVENPSTPPPLKLLMTAGVTNHAPT</sequence>
<evidence type="ECO:0000313" key="1">
    <source>
        <dbReference type="EMBL" id="CAE4607585.1"/>
    </source>
</evidence>
<organism evidence="2">
    <name type="scientific">Ditylum brightwellii</name>
    <dbReference type="NCBI Taxonomy" id="49249"/>
    <lineage>
        <taxon>Eukaryota</taxon>
        <taxon>Sar</taxon>
        <taxon>Stramenopiles</taxon>
        <taxon>Ochrophyta</taxon>
        <taxon>Bacillariophyta</taxon>
        <taxon>Mediophyceae</taxon>
        <taxon>Lithodesmiophycidae</taxon>
        <taxon>Lithodesmiales</taxon>
        <taxon>Lithodesmiaceae</taxon>
        <taxon>Ditylum</taxon>
    </lineage>
</organism>
<dbReference type="EMBL" id="HBNS01018980">
    <property type="protein sequence ID" value="CAE4607587.1"/>
    <property type="molecule type" value="Transcribed_RNA"/>
</dbReference>